<dbReference type="Proteomes" id="UP000179179">
    <property type="component" value="Unassembled WGS sequence"/>
</dbReference>
<dbReference type="InterPro" id="IPR047142">
    <property type="entry name" value="OryJ/VirC-like"/>
</dbReference>
<dbReference type="RefSeq" id="XP_022385727.1">
    <property type="nucleotide sequence ID" value="XM_022536634.1"/>
</dbReference>
<proteinExistence type="predicted"/>
<keyword evidence="2" id="KW-1185">Reference proteome</keyword>
<dbReference type="AlphaFoldDB" id="A0A1F7ZRD5"/>
<dbReference type="SUPFAM" id="SSF51182">
    <property type="entry name" value="RmlC-like cupins"/>
    <property type="match status" value="1"/>
</dbReference>
<protein>
    <recommendedName>
        <fullName evidence="3">Cupin 2 conserved barrel domain-containing protein</fullName>
    </recommendedName>
</protein>
<sequence length="166" mass="17620">MPESAAPSLPPPRRVVTGHNTNGQATVAVDSHLTPQPAGNGNNMTILWSTSEHPANVGELEDAALSAPSWPPKGSGINAYDIPPKTEGVFHRSITLDYVIVGKGSVVLGLEDGSKVALSEGDVVVLQATMHGWSNTTDQWARLYGMMVPAQAPIVNGEELKEDWPF</sequence>
<comment type="caution">
    <text evidence="1">The sequence shown here is derived from an EMBL/GenBank/DDBJ whole genome shotgun (WGS) entry which is preliminary data.</text>
</comment>
<dbReference type="CDD" id="cd02231">
    <property type="entry name" value="cupin_BLL6423-like"/>
    <property type="match status" value="1"/>
</dbReference>
<dbReference type="OrthoDB" id="5840532at2759"/>
<dbReference type="Gene3D" id="2.20.70.150">
    <property type="match status" value="1"/>
</dbReference>
<dbReference type="PANTHER" id="PTHR36156:SF2">
    <property type="entry name" value="CUPIN TYPE-2 DOMAIN-CONTAINING PROTEIN"/>
    <property type="match status" value="1"/>
</dbReference>
<evidence type="ECO:0000313" key="1">
    <source>
        <dbReference type="EMBL" id="OGM42010.1"/>
    </source>
</evidence>
<dbReference type="STRING" id="109264.A0A1F7ZRD5"/>
<organism evidence="1 2">
    <name type="scientific">Aspergillus bombycis</name>
    <dbReference type="NCBI Taxonomy" id="109264"/>
    <lineage>
        <taxon>Eukaryota</taxon>
        <taxon>Fungi</taxon>
        <taxon>Dikarya</taxon>
        <taxon>Ascomycota</taxon>
        <taxon>Pezizomycotina</taxon>
        <taxon>Eurotiomycetes</taxon>
        <taxon>Eurotiomycetidae</taxon>
        <taxon>Eurotiales</taxon>
        <taxon>Aspergillaceae</taxon>
        <taxon>Aspergillus</taxon>
    </lineage>
</organism>
<reference evidence="1 2" key="1">
    <citation type="journal article" date="2016" name="Genome Biol. Evol.">
        <title>Draft genome sequence of an aflatoxigenic Aspergillus species, A. bombycis.</title>
        <authorList>
            <person name="Moore G.G."/>
            <person name="Mack B.M."/>
            <person name="Beltz S.B."/>
            <person name="Gilbert M.K."/>
        </authorList>
    </citation>
    <scope>NUCLEOTIDE SEQUENCE [LARGE SCALE GENOMIC DNA]</scope>
    <source>
        <strain evidence="2">NRRL 26010</strain>
    </source>
</reference>
<accession>A0A1F7ZRD5</accession>
<dbReference type="EMBL" id="LYCR01000098">
    <property type="protein sequence ID" value="OGM42010.1"/>
    <property type="molecule type" value="Genomic_DNA"/>
</dbReference>
<name>A0A1F7ZRD5_9EURO</name>
<dbReference type="InterPro" id="IPR011051">
    <property type="entry name" value="RmlC_Cupin_sf"/>
</dbReference>
<dbReference type="GeneID" id="34452896"/>
<dbReference type="InterPro" id="IPR014710">
    <property type="entry name" value="RmlC-like_jellyroll"/>
</dbReference>
<dbReference type="Gene3D" id="2.60.120.10">
    <property type="entry name" value="Jelly Rolls"/>
    <property type="match status" value="1"/>
</dbReference>
<evidence type="ECO:0008006" key="3">
    <source>
        <dbReference type="Google" id="ProtNLM"/>
    </source>
</evidence>
<dbReference type="PANTHER" id="PTHR36156">
    <property type="entry name" value="SLR2101 PROTEIN"/>
    <property type="match status" value="1"/>
</dbReference>
<evidence type="ECO:0000313" key="2">
    <source>
        <dbReference type="Proteomes" id="UP000179179"/>
    </source>
</evidence>
<gene>
    <name evidence="1" type="ORF">ABOM_009506</name>
</gene>